<dbReference type="Gene3D" id="3.40.720.10">
    <property type="entry name" value="Alkaline Phosphatase, subunit A"/>
    <property type="match status" value="1"/>
</dbReference>
<evidence type="ECO:0000256" key="1">
    <source>
        <dbReference type="SAM" id="Phobius"/>
    </source>
</evidence>
<name>A0A5Q0TBX0_9VIBR</name>
<keyword evidence="1" id="KW-1133">Transmembrane helix</keyword>
<dbReference type="AlphaFoldDB" id="A0A5Q0TBX0"/>
<keyword evidence="5" id="KW-1185">Reference proteome</keyword>
<organism evidence="4 5">
    <name type="scientific">Vibrio algicola</name>
    <dbReference type="NCBI Taxonomy" id="2662262"/>
    <lineage>
        <taxon>Bacteria</taxon>
        <taxon>Pseudomonadati</taxon>
        <taxon>Pseudomonadota</taxon>
        <taxon>Gammaproteobacteria</taxon>
        <taxon>Vibrionales</taxon>
        <taxon>Vibrionaceae</taxon>
        <taxon>Vibrio</taxon>
    </lineage>
</organism>
<dbReference type="SUPFAM" id="SSF53649">
    <property type="entry name" value="Alkaline phosphatase-like"/>
    <property type="match status" value="1"/>
</dbReference>
<feature type="domain" description="Inner membrane protein YejM N-terminal" evidence="3">
    <location>
        <begin position="6"/>
        <end position="251"/>
    </location>
</feature>
<dbReference type="InterPro" id="IPR017850">
    <property type="entry name" value="Alkaline_phosphatase_core_sf"/>
</dbReference>
<evidence type="ECO:0000313" key="4">
    <source>
        <dbReference type="EMBL" id="QGA64638.1"/>
    </source>
</evidence>
<accession>A0A5Q0TBX0</accession>
<dbReference type="RefSeq" id="WP_153446720.1">
    <property type="nucleotide sequence ID" value="NZ_CP045699.1"/>
</dbReference>
<feature type="transmembrane region" description="Helical" evidence="1">
    <location>
        <begin position="168"/>
        <end position="190"/>
    </location>
</feature>
<dbReference type="InterPro" id="IPR024588">
    <property type="entry name" value="YejM_N"/>
</dbReference>
<feature type="transmembrane region" description="Helical" evidence="1">
    <location>
        <begin position="135"/>
        <end position="156"/>
    </location>
</feature>
<evidence type="ECO:0000259" key="2">
    <source>
        <dbReference type="Pfam" id="PF00884"/>
    </source>
</evidence>
<keyword evidence="1" id="KW-0472">Membrane</keyword>
<gene>
    <name evidence="4" type="ORF">GFB47_03980</name>
</gene>
<dbReference type="PANTHER" id="PTHR43108">
    <property type="entry name" value="N-ACETYLGLUCOSAMINE-6-SULFATASE FAMILY MEMBER"/>
    <property type="match status" value="1"/>
</dbReference>
<feature type="transmembrane region" description="Helical" evidence="1">
    <location>
        <begin position="85"/>
        <end position="103"/>
    </location>
</feature>
<evidence type="ECO:0000259" key="3">
    <source>
        <dbReference type="Pfam" id="PF11893"/>
    </source>
</evidence>
<evidence type="ECO:0000313" key="5">
    <source>
        <dbReference type="Proteomes" id="UP000348942"/>
    </source>
</evidence>
<protein>
    <submittedName>
        <fullName evidence="4">DUF3413 domain-containing protein</fullName>
    </submittedName>
</protein>
<feature type="domain" description="Sulfatase N-terminal" evidence="2">
    <location>
        <begin position="260"/>
        <end position="519"/>
    </location>
</feature>
<dbReference type="PIRSF" id="PIRSF004950">
    <property type="entry name" value="Mmb_sulf_HI0842"/>
    <property type="match status" value="1"/>
</dbReference>
<dbReference type="InterPro" id="IPR000917">
    <property type="entry name" value="Sulfatase_N"/>
</dbReference>
<feature type="transmembrane region" description="Helical" evidence="1">
    <location>
        <begin position="51"/>
        <end position="73"/>
    </location>
</feature>
<dbReference type="Pfam" id="PF00884">
    <property type="entry name" value="Sulfatase"/>
    <property type="match status" value="1"/>
</dbReference>
<feature type="transmembrane region" description="Helical" evidence="1">
    <location>
        <begin position="21"/>
        <end position="39"/>
    </location>
</feature>
<dbReference type="EMBL" id="CP045699">
    <property type="protein sequence ID" value="QGA64638.1"/>
    <property type="molecule type" value="Genomic_DNA"/>
</dbReference>
<dbReference type="Proteomes" id="UP000348942">
    <property type="component" value="Chromosome 1"/>
</dbReference>
<reference evidence="4 5" key="1">
    <citation type="submission" date="2019-10" db="EMBL/GenBank/DDBJ databases">
        <title>Vibrio sp. nov., isolated from Coralline algae surface.</title>
        <authorList>
            <person name="Geng Y."/>
            <person name="Zhang X."/>
        </authorList>
    </citation>
    <scope>NUCLEOTIDE SEQUENCE [LARGE SCALE GENOMIC DNA]</scope>
    <source>
        <strain evidence="4 5">SM1977</strain>
    </source>
</reference>
<dbReference type="PANTHER" id="PTHR43108:SF10">
    <property type="entry name" value="INNER MEMBRANE PROTEIN YEJM"/>
    <property type="match status" value="1"/>
</dbReference>
<proteinExistence type="predicted"/>
<sequence>MVNSGNTYGERVSRLVSWGHWFSFFNIIIAMLIGSRFIAQSPWPDTVIGQAYLLISWFGHFAFLVFALYILVLFPLTFVIPSRKLLRLVSVCFTTLCLTLLLLDTQAYEKLHLHLNPVVWELLLSKEKTAFNAQWQYLFAAVPILFLIQIVISEWIWKKQRSLSRKKIGKPVTIIFFLCFLSSHLIYIWADAFFYRPITSQRTNFPLSYPMTAKSFMEKHGLLDRSDYLERLEEYGSGNGEVVNYPLEPMKYDGLGKKYNVLMVMVDNLRSDMLTQQVMPSTFEFAKNNQNFVNHYSATNNVYGVFSLFYGLPSNYSASIKAQDTQPLIIDSMAKRHYQMAAFSDDKFEGSELYDEIFSSIDVQKNTAQDHDSNNEIVDDWKTWLSTTSNKPWFSYVELSNVERFENNTQVLNQFTPKSKNAIAMLKASYQSAAFTADQSIQNILTEIDSKNLLNNTIVVITSNHGMEFNDTNSNTWGSDSNFSRYQLQVPMVVHWPDKKPTVYTQHTSHLDLSATLMQDLFETSSNPYDFSSGRNLFDTSKRPWILAGDNKNIALVTKDTTTVVDQFGNYKVYDKNYKRQKHAKPKLSFMLQGLSELKRFYHQPN</sequence>
<dbReference type="Pfam" id="PF11893">
    <property type="entry name" value="DUF3413"/>
    <property type="match status" value="1"/>
</dbReference>
<dbReference type="GO" id="GO:0005886">
    <property type="term" value="C:plasma membrane"/>
    <property type="evidence" value="ECO:0007669"/>
    <property type="project" value="TreeGrafter"/>
</dbReference>
<keyword evidence="1" id="KW-0812">Transmembrane</keyword>
<dbReference type="InterPro" id="IPR012159">
    <property type="entry name" value="YejM-like"/>
</dbReference>